<dbReference type="Gene3D" id="1.10.238.10">
    <property type="entry name" value="EF-hand"/>
    <property type="match status" value="1"/>
</dbReference>
<evidence type="ECO:0000259" key="6">
    <source>
        <dbReference type="PROSITE" id="PS50222"/>
    </source>
</evidence>
<dbReference type="RefSeq" id="XP_013855787.1">
    <property type="nucleotide sequence ID" value="XM_014000333.1"/>
</dbReference>
<feature type="region of interest" description="Disordered" evidence="5">
    <location>
        <begin position="86"/>
        <end position="189"/>
    </location>
</feature>
<sequence length="189" mass="21332">MGDGQEQDQYEERLKEVFYSFDASGCGSLSSEELSDLCQSLHLDEATPALFHRLLQNQDHLSARVEFDQFKNALILVLSSTIESPQAGQEASPKPESCEIQPKFVKGTKRYGRRSTPEFMEPDLSEVPNINPADEEDLEDNDDSAVPRKRERWNVHETSSEEYEAEGQMHLWNPDEPSTPRGSLVSQSG</sequence>
<dbReference type="InterPro" id="IPR002048">
    <property type="entry name" value="EF_hand_dom"/>
</dbReference>
<reference evidence="8" key="1">
    <citation type="submission" date="2025-08" db="UniProtKB">
        <authorList>
            <consortium name="RefSeq"/>
        </authorList>
    </citation>
    <scope>IDENTIFICATION</scope>
</reference>
<accession>A0A2I4AJX5</accession>
<dbReference type="GO" id="GO:0034454">
    <property type="term" value="P:microtubule anchoring at centrosome"/>
    <property type="evidence" value="ECO:0007669"/>
    <property type="project" value="TreeGrafter"/>
</dbReference>
<dbReference type="AlphaFoldDB" id="A0A2I4AJX5"/>
<dbReference type="STRING" id="52670.A0A2I4AJX5"/>
<keyword evidence="4" id="KW-0206">Cytoskeleton</keyword>
<feature type="compositionally biased region" description="Acidic residues" evidence="5">
    <location>
        <begin position="133"/>
        <end position="143"/>
    </location>
</feature>
<dbReference type="KEGG" id="alim:106511575"/>
<proteinExistence type="predicted"/>
<evidence type="ECO:0000256" key="5">
    <source>
        <dbReference type="SAM" id="MobiDB-lite"/>
    </source>
</evidence>
<evidence type="ECO:0000256" key="2">
    <source>
        <dbReference type="ARBA" id="ARBA00022490"/>
    </source>
</evidence>
<evidence type="ECO:0000313" key="8">
    <source>
        <dbReference type="RefSeq" id="XP_013855787.1"/>
    </source>
</evidence>
<dbReference type="OrthoDB" id="5799458at2759"/>
<feature type="compositionally biased region" description="Basic and acidic residues" evidence="5">
    <location>
        <begin position="145"/>
        <end position="159"/>
    </location>
</feature>
<feature type="domain" description="EF-hand" evidence="6">
    <location>
        <begin position="9"/>
        <end position="44"/>
    </location>
</feature>
<dbReference type="PANTHER" id="PTHR18905">
    <property type="entry name" value="NINEIN"/>
    <property type="match status" value="1"/>
</dbReference>
<dbReference type="Proteomes" id="UP000192220">
    <property type="component" value="Unplaced"/>
</dbReference>
<dbReference type="GO" id="GO:0097539">
    <property type="term" value="C:ciliary transition fiber"/>
    <property type="evidence" value="ECO:0007669"/>
    <property type="project" value="TreeGrafter"/>
</dbReference>
<name>A0A2I4AJX5_AUSLI</name>
<dbReference type="PANTHER" id="PTHR18905:SF11">
    <property type="entry name" value="NINEIN"/>
    <property type="match status" value="1"/>
</dbReference>
<dbReference type="GO" id="GO:0000242">
    <property type="term" value="C:pericentriolar material"/>
    <property type="evidence" value="ECO:0007669"/>
    <property type="project" value="TreeGrafter"/>
</dbReference>
<keyword evidence="3" id="KW-0597">Phosphoprotein</keyword>
<dbReference type="GO" id="GO:0051642">
    <property type="term" value="P:centrosome localization"/>
    <property type="evidence" value="ECO:0007669"/>
    <property type="project" value="TreeGrafter"/>
</dbReference>
<dbReference type="PROSITE" id="PS50222">
    <property type="entry name" value="EF_HAND_2"/>
    <property type="match status" value="1"/>
</dbReference>
<gene>
    <name evidence="8" type="primary">LOC106511575</name>
</gene>
<dbReference type="InterPro" id="IPR011992">
    <property type="entry name" value="EF-hand-dom_pair"/>
</dbReference>
<dbReference type="GO" id="GO:0005509">
    <property type="term" value="F:calcium ion binding"/>
    <property type="evidence" value="ECO:0007669"/>
    <property type="project" value="InterPro"/>
</dbReference>
<dbReference type="GO" id="GO:0005814">
    <property type="term" value="C:centriole"/>
    <property type="evidence" value="ECO:0007669"/>
    <property type="project" value="TreeGrafter"/>
</dbReference>
<protein>
    <submittedName>
        <fullName evidence="8">Ninein</fullName>
    </submittedName>
</protein>
<keyword evidence="2" id="KW-0963">Cytoplasm</keyword>
<evidence type="ECO:0000256" key="4">
    <source>
        <dbReference type="ARBA" id="ARBA00023212"/>
    </source>
</evidence>
<dbReference type="InParanoid" id="A0A2I4AJX5"/>
<dbReference type="GO" id="GO:0097431">
    <property type="term" value="C:mitotic spindle pole"/>
    <property type="evidence" value="ECO:0007669"/>
    <property type="project" value="TreeGrafter"/>
</dbReference>
<feature type="compositionally biased region" description="Polar residues" evidence="5">
    <location>
        <begin position="180"/>
        <end position="189"/>
    </location>
</feature>
<evidence type="ECO:0000313" key="7">
    <source>
        <dbReference type="Proteomes" id="UP000192220"/>
    </source>
</evidence>
<dbReference type="GeneID" id="106511575"/>
<dbReference type="GO" id="GO:0090222">
    <property type="term" value="P:centrosome-templated microtubule nucleation"/>
    <property type="evidence" value="ECO:0007669"/>
    <property type="project" value="TreeGrafter"/>
</dbReference>
<evidence type="ECO:0000256" key="1">
    <source>
        <dbReference type="ARBA" id="ARBA00004300"/>
    </source>
</evidence>
<keyword evidence="7" id="KW-1185">Reference proteome</keyword>
<evidence type="ECO:0000256" key="3">
    <source>
        <dbReference type="ARBA" id="ARBA00022553"/>
    </source>
</evidence>
<comment type="subcellular location">
    <subcellularLocation>
        <location evidence="1">Cytoplasm</location>
        <location evidence="1">Cytoskeleton</location>
        <location evidence="1">Microtubule organizing center</location>
        <location evidence="1">Centrosome</location>
    </subcellularLocation>
</comment>
<feature type="non-terminal residue" evidence="8">
    <location>
        <position position="189"/>
    </location>
</feature>
<dbReference type="SUPFAM" id="SSF47473">
    <property type="entry name" value="EF-hand"/>
    <property type="match status" value="1"/>
</dbReference>
<organism evidence="7 8">
    <name type="scientific">Austrofundulus limnaeus</name>
    <name type="common">Annual killifish</name>
    <dbReference type="NCBI Taxonomy" id="52670"/>
    <lineage>
        <taxon>Eukaryota</taxon>
        <taxon>Metazoa</taxon>
        <taxon>Chordata</taxon>
        <taxon>Craniata</taxon>
        <taxon>Vertebrata</taxon>
        <taxon>Euteleostomi</taxon>
        <taxon>Actinopterygii</taxon>
        <taxon>Neopterygii</taxon>
        <taxon>Teleostei</taxon>
        <taxon>Neoteleostei</taxon>
        <taxon>Acanthomorphata</taxon>
        <taxon>Ovalentaria</taxon>
        <taxon>Atherinomorphae</taxon>
        <taxon>Cyprinodontiformes</taxon>
        <taxon>Rivulidae</taxon>
        <taxon>Austrofundulus</taxon>
    </lineage>
</organism>